<evidence type="ECO:0008006" key="3">
    <source>
        <dbReference type="Google" id="ProtNLM"/>
    </source>
</evidence>
<dbReference type="EMBL" id="BOMS01000046">
    <property type="protein sequence ID" value="GIE67339.1"/>
    <property type="molecule type" value="Genomic_DNA"/>
</dbReference>
<accession>A0ABQ4B9E7</accession>
<keyword evidence="2" id="KW-1185">Reference proteome</keyword>
<sequence>MADEFIETDQQMRASERLCAFLGLPPPKPLTEAERKAFEEWMDDGDRQVRELRARRDQAAA</sequence>
<reference evidence="1 2" key="1">
    <citation type="submission" date="2021-01" db="EMBL/GenBank/DDBJ databases">
        <title>Whole genome shotgun sequence of Actinoplanes palleronii NBRC 14916.</title>
        <authorList>
            <person name="Komaki H."/>
            <person name="Tamura T."/>
        </authorList>
    </citation>
    <scope>NUCLEOTIDE SEQUENCE [LARGE SCALE GENOMIC DNA]</scope>
    <source>
        <strain evidence="1 2">NBRC 14916</strain>
    </source>
</reference>
<dbReference type="RefSeq" id="WP_203825850.1">
    <property type="nucleotide sequence ID" value="NZ_BAAATY010000014.1"/>
</dbReference>
<comment type="caution">
    <text evidence="1">The sequence shown here is derived from an EMBL/GenBank/DDBJ whole genome shotgun (WGS) entry which is preliminary data.</text>
</comment>
<dbReference type="Proteomes" id="UP000624709">
    <property type="component" value="Unassembled WGS sequence"/>
</dbReference>
<evidence type="ECO:0000313" key="2">
    <source>
        <dbReference type="Proteomes" id="UP000624709"/>
    </source>
</evidence>
<protein>
    <recommendedName>
        <fullName evidence="3">Anti-sigma factor</fullName>
    </recommendedName>
</protein>
<organism evidence="1 2">
    <name type="scientific">Actinoplanes palleronii</name>
    <dbReference type="NCBI Taxonomy" id="113570"/>
    <lineage>
        <taxon>Bacteria</taxon>
        <taxon>Bacillati</taxon>
        <taxon>Actinomycetota</taxon>
        <taxon>Actinomycetes</taxon>
        <taxon>Micromonosporales</taxon>
        <taxon>Micromonosporaceae</taxon>
        <taxon>Actinoplanes</taxon>
    </lineage>
</organism>
<name>A0ABQ4B9E7_9ACTN</name>
<proteinExistence type="predicted"/>
<evidence type="ECO:0000313" key="1">
    <source>
        <dbReference type="EMBL" id="GIE67339.1"/>
    </source>
</evidence>
<gene>
    <name evidence="1" type="ORF">Apa02nite_034470</name>
</gene>